<gene>
    <name evidence="5" type="ORF">ESZ36_20770</name>
</gene>
<dbReference type="InterPro" id="IPR051685">
    <property type="entry name" value="Ycf3/AcsC/BcsC/TPR_MFPF"/>
</dbReference>
<keyword evidence="1" id="KW-0677">Repeat</keyword>
<dbReference type="InterPro" id="IPR019734">
    <property type="entry name" value="TPR_rpt"/>
</dbReference>
<evidence type="ECO:0000256" key="1">
    <source>
        <dbReference type="ARBA" id="ARBA00022737"/>
    </source>
</evidence>
<evidence type="ECO:0000313" key="5">
    <source>
        <dbReference type="EMBL" id="TWX64106.1"/>
    </source>
</evidence>
<dbReference type="OrthoDB" id="5801251at2"/>
<organism evidence="5 6">
    <name type="scientific">Colwellia demingiae</name>
    <dbReference type="NCBI Taxonomy" id="89401"/>
    <lineage>
        <taxon>Bacteria</taxon>
        <taxon>Pseudomonadati</taxon>
        <taxon>Pseudomonadota</taxon>
        <taxon>Gammaproteobacteria</taxon>
        <taxon>Alteromonadales</taxon>
        <taxon>Colwelliaceae</taxon>
        <taxon>Colwellia</taxon>
    </lineage>
</organism>
<dbReference type="SMART" id="SM00028">
    <property type="entry name" value="TPR"/>
    <property type="match status" value="4"/>
</dbReference>
<proteinExistence type="predicted"/>
<dbReference type="AlphaFoldDB" id="A0A5C6Q5E8"/>
<dbReference type="Pfam" id="PF13181">
    <property type="entry name" value="TPR_8"/>
    <property type="match status" value="1"/>
</dbReference>
<feature type="repeat" description="TPR" evidence="3">
    <location>
        <begin position="306"/>
        <end position="339"/>
    </location>
</feature>
<evidence type="ECO:0000256" key="3">
    <source>
        <dbReference type="PROSITE-ProRule" id="PRU00339"/>
    </source>
</evidence>
<evidence type="ECO:0000313" key="6">
    <source>
        <dbReference type="Proteomes" id="UP000321822"/>
    </source>
</evidence>
<dbReference type="EMBL" id="VOLT01000015">
    <property type="protein sequence ID" value="TWX64106.1"/>
    <property type="molecule type" value="Genomic_DNA"/>
</dbReference>
<dbReference type="Gene3D" id="1.25.40.10">
    <property type="entry name" value="Tetratricopeptide repeat domain"/>
    <property type="match status" value="2"/>
</dbReference>
<dbReference type="InterPro" id="IPR011990">
    <property type="entry name" value="TPR-like_helical_dom_sf"/>
</dbReference>
<name>A0A5C6Q5E8_9GAMM</name>
<dbReference type="PROSITE" id="PS51257">
    <property type="entry name" value="PROKAR_LIPOPROTEIN"/>
    <property type="match status" value="1"/>
</dbReference>
<dbReference type="PROSITE" id="PS50005">
    <property type="entry name" value="TPR"/>
    <property type="match status" value="2"/>
</dbReference>
<dbReference type="PANTHER" id="PTHR44943">
    <property type="entry name" value="CELLULOSE SYNTHASE OPERON PROTEIN C"/>
    <property type="match status" value="1"/>
</dbReference>
<dbReference type="Proteomes" id="UP000321822">
    <property type="component" value="Unassembled WGS sequence"/>
</dbReference>
<comment type="caution">
    <text evidence="5">The sequence shown here is derived from an EMBL/GenBank/DDBJ whole genome shotgun (WGS) entry which is preliminary data.</text>
</comment>
<reference evidence="5 6" key="1">
    <citation type="submission" date="2019-07" db="EMBL/GenBank/DDBJ databases">
        <title>Genomes of sea-ice associated Colwellia species.</title>
        <authorList>
            <person name="Bowman J.P."/>
        </authorList>
    </citation>
    <scope>NUCLEOTIDE SEQUENCE [LARGE SCALE GENOMIC DNA]</scope>
    <source>
        <strain evidence="5 6">ACAM 459</strain>
    </source>
</reference>
<feature type="repeat" description="TPR" evidence="3">
    <location>
        <begin position="238"/>
        <end position="271"/>
    </location>
</feature>
<keyword evidence="2 3" id="KW-0802">TPR repeat</keyword>
<dbReference type="PANTHER" id="PTHR44943:SF8">
    <property type="entry name" value="TPR REPEAT-CONTAINING PROTEIN MJ0263"/>
    <property type="match status" value="1"/>
</dbReference>
<feature type="signal peptide" evidence="4">
    <location>
        <begin position="1"/>
        <end position="22"/>
    </location>
</feature>
<dbReference type="SUPFAM" id="SSF48452">
    <property type="entry name" value="TPR-like"/>
    <property type="match status" value="1"/>
</dbReference>
<evidence type="ECO:0000256" key="2">
    <source>
        <dbReference type="ARBA" id="ARBA00022803"/>
    </source>
</evidence>
<keyword evidence="4" id="KW-0732">Signal</keyword>
<dbReference type="RefSeq" id="WP_146791432.1">
    <property type="nucleotide sequence ID" value="NZ_VOLT01000015.1"/>
</dbReference>
<sequence>MKSKFCSLLLCLPLLLACQSNQNPHVSQVTSPTDLYLDNQYLSIKPMSIETEQEIFQLDDDMRGMVQNKLSNNLTTQQKARVLLDHLFNEENIALSYDGNANVTAQEAYHSKLANCMSLTILAYALADEAGMNISFQNVDVPEYWVRNGQYSLLTGHVNLLVEESKDVDKRVVWGKRKIRIDFDPFVAKKSFPSHTIEKHTLLAMFYNNKGAEEMLNKNYPLAYQYLKRATITDSQFSSAWGNLGILYKLSGHYDMAESAYSHAINLNRDNLTSLGNLALLLNKQERYNEAKPIEEFIHKARVKNPYYHALLGNEAFFKQSYEQSIKHYKKAIQLDDEQHEFYFGLAKAYYKQDKLALSKHAMKKAVALTKTKDTQKQYIAKLNFLKYHETTTP</sequence>
<protein>
    <submittedName>
        <fullName evidence="5">Tetratricopeptide repeat protein</fullName>
    </submittedName>
</protein>
<keyword evidence="6" id="KW-1185">Reference proteome</keyword>
<dbReference type="Pfam" id="PF13414">
    <property type="entry name" value="TPR_11"/>
    <property type="match status" value="1"/>
</dbReference>
<feature type="chain" id="PRO_5023085386" evidence="4">
    <location>
        <begin position="23"/>
        <end position="394"/>
    </location>
</feature>
<evidence type="ECO:0000256" key="4">
    <source>
        <dbReference type="SAM" id="SignalP"/>
    </source>
</evidence>
<accession>A0A5C6Q5E8</accession>